<dbReference type="PROSITE" id="PS50071">
    <property type="entry name" value="HOMEOBOX_2"/>
    <property type="match status" value="1"/>
</dbReference>
<evidence type="ECO:0000256" key="4">
    <source>
        <dbReference type="SAM" id="MobiDB-lite"/>
    </source>
</evidence>
<evidence type="ECO:0000313" key="8">
    <source>
        <dbReference type="Proteomes" id="UP000653454"/>
    </source>
</evidence>
<keyword evidence="2 3" id="KW-0539">Nucleus</keyword>
<comment type="caution">
    <text evidence="7">The sequence shown here is derived from an EMBL/GenBank/DDBJ whole genome shotgun (WGS) entry which is preliminary data.</text>
</comment>
<feature type="region of interest" description="Disordered" evidence="4">
    <location>
        <begin position="340"/>
        <end position="377"/>
    </location>
</feature>
<gene>
    <name evidence="7" type="ORF">PLXY2_LOCUS14050</name>
</gene>
<feature type="domain" description="Homeobox" evidence="5">
    <location>
        <begin position="212"/>
        <end position="231"/>
    </location>
</feature>
<dbReference type="AlphaFoldDB" id="A0A8S4GA66"/>
<dbReference type="GO" id="GO:0005634">
    <property type="term" value="C:nucleus"/>
    <property type="evidence" value="ECO:0007669"/>
    <property type="project" value="UniProtKB-SubCell"/>
</dbReference>
<feature type="DNA-binding region" description="Homeobox" evidence="2">
    <location>
        <begin position="214"/>
        <end position="232"/>
    </location>
</feature>
<accession>A0A8S4GA66</accession>
<protein>
    <submittedName>
        <fullName evidence="7">(diamondback moth) hypothetical protein</fullName>
    </submittedName>
</protein>
<keyword evidence="2 3" id="KW-0238">DNA-binding</keyword>
<dbReference type="SUPFAM" id="SSF46689">
    <property type="entry name" value="Homeodomain-like"/>
    <property type="match status" value="1"/>
</dbReference>
<dbReference type="GO" id="GO:0003677">
    <property type="term" value="F:DNA binding"/>
    <property type="evidence" value="ECO:0007669"/>
    <property type="project" value="UniProtKB-UniRule"/>
</dbReference>
<organism evidence="7 8">
    <name type="scientific">Plutella xylostella</name>
    <name type="common">Diamondback moth</name>
    <name type="synonym">Plutella maculipennis</name>
    <dbReference type="NCBI Taxonomy" id="51655"/>
    <lineage>
        <taxon>Eukaryota</taxon>
        <taxon>Metazoa</taxon>
        <taxon>Ecdysozoa</taxon>
        <taxon>Arthropoda</taxon>
        <taxon>Hexapoda</taxon>
        <taxon>Insecta</taxon>
        <taxon>Pterygota</taxon>
        <taxon>Neoptera</taxon>
        <taxon>Endopterygota</taxon>
        <taxon>Lepidoptera</taxon>
        <taxon>Glossata</taxon>
        <taxon>Ditrysia</taxon>
        <taxon>Yponomeutoidea</taxon>
        <taxon>Plutellidae</taxon>
        <taxon>Plutella</taxon>
    </lineage>
</organism>
<dbReference type="GO" id="GO:0030182">
    <property type="term" value="P:neuron differentiation"/>
    <property type="evidence" value="ECO:0007669"/>
    <property type="project" value="TreeGrafter"/>
</dbReference>
<dbReference type="InterPro" id="IPR003654">
    <property type="entry name" value="OAR_dom"/>
</dbReference>
<dbReference type="PANTHER" id="PTHR46770">
    <property type="entry name" value="HOMEOBOX PROTEIN ORTHOPEDIA"/>
    <property type="match status" value="1"/>
</dbReference>
<evidence type="ECO:0000313" key="7">
    <source>
        <dbReference type="EMBL" id="CAG9135788.1"/>
    </source>
</evidence>
<reference evidence="7" key="1">
    <citation type="submission" date="2020-11" db="EMBL/GenBank/DDBJ databases">
        <authorList>
            <person name="Whiteford S."/>
        </authorList>
    </citation>
    <scope>NUCLEOTIDE SEQUENCE</scope>
</reference>
<dbReference type="InterPro" id="IPR009057">
    <property type="entry name" value="Homeodomain-like_sf"/>
</dbReference>
<feature type="domain" description="OAR" evidence="6">
    <location>
        <begin position="382"/>
        <end position="395"/>
    </location>
</feature>
<evidence type="ECO:0000256" key="1">
    <source>
        <dbReference type="ARBA" id="ARBA00004123"/>
    </source>
</evidence>
<dbReference type="Pfam" id="PF00046">
    <property type="entry name" value="Homeodomain"/>
    <property type="match status" value="1"/>
</dbReference>
<dbReference type="InterPro" id="IPR051895">
    <property type="entry name" value="OTP_Homeobox"/>
</dbReference>
<keyword evidence="8" id="KW-1185">Reference proteome</keyword>
<dbReference type="Gene3D" id="1.10.10.60">
    <property type="entry name" value="Homeodomain-like"/>
    <property type="match status" value="1"/>
</dbReference>
<dbReference type="Proteomes" id="UP000653454">
    <property type="component" value="Unassembled WGS sequence"/>
</dbReference>
<evidence type="ECO:0000259" key="5">
    <source>
        <dbReference type="PROSITE" id="PS50071"/>
    </source>
</evidence>
<dbReference type="PROSITE" id="PS50803">
    <property type="entry name" value="OAR"/>
    <property type="match status" value="1"/>
</dbReference>
<dbReference type="PANTHER" id="PTHR46770:SF1">
    <property type="entry name" value="HOMEOBOX PROTEIN ORTHOPEDIA"/>
    <property type="match status" value="1"/>
</dbReference>
<dbReference type="EMBL" id="CAJHNJ030000114">
    <property type="protein sequence ID" value="CAG9135788.1"/>
    <property type="molecule type" value="Genomic_DNA"/>
</dbReference>
<evidence type="ECO:0000259" key="6">
    <source>
        <dbReference type="PROSITE" id="PS50803"/>
    </source>
</evidence>
<evidence type="ECO:0000256" key="2">
    <source>
        <dbReference type="PROSITE-ProRule" id="PRU00108"/>
    </source>
</evidence>
<evidence type="ECO:0000256" key="3">
    <source>
        <dbReference type="RuleBase" id="RU000682"/>
    </source>
</evidence>
<name>A0A8S4GA66_PLUXY</name>
<sequence length="413" mass="45720">MVLLGPSINAITKLLNICGEYTKQHGLVYNIKKSVYMLFSARKRAQSVLPPVVMNGSPLKRVAEFKYLGHYVNEDLTDDKDMDRERRALSVRSNMVARRFSRCTKAVKITLFKAYCLSFYACSLWVNHLQKTGRALRVQYNNAFRMLMGLPRWCSASGMFAEARTPDFYAVMRSRAASLLHRVRGSTNTVLNTAVDRWDNCFLNHWVQLSLLPNKKIDVWFQNRRAKWKKRKKSTNVFRTPGSLLPSHGLPPFGAGDPGVFGDRPWSMPAGEWTCLSQLSQGGVSMGGFGAGSLPQLAADLAPSLPISSVGSGQPYQGHYPLNSLGDTMMSYCNNMSAAQQSLEGSPTPPHLAHQTNNGSPNNAGNNGTGNGDCEEEGWRGHSIAALRRRASELSAAIPPYLQLNYDAHSPVY</sequence>
<feature type="compositionally biased region" description="Low complexity" evidence="4">
    <location>
        <begin position="357"/>
        <end position="366"/>
    </location>
</feature>
<dbReference type="InterPro" id="IPR001356">
    <property type="entry name" value="HD"/>
</dbReference>
<proteinExistence type="predicted"/>
<comment type="subcellular location">
    <subcellularLocation>
        <location evidence="1 2 3">Nucleus</location>
    </subcellularLocation>
</comment>
<keyword evidence="2 3" id="KW-0371">Homeobox</keyword>